<accession>A0A9P9AMG9</accession>
<keyword evidence="1" id="KW-0539">Nucleus</keyword>
<dbReference type="Pfam" id="PF00172">
    <property type="entry name" value="Zn_clus"/>
    <property type="match status" value="1"/>
</dbReference>
<dbReference type="PROSITE" id="PS50048">
    <property type="entry name" value="ZN2_CY6_FUNGAL_2"/>
    <property type="match status" value="1"/>
</dbReference>
<reference evidence="3 4" key="1">
    <citation type="journal article" date="2021" name="Nat. Commun.">
        <title>Genetic determinants of endophytism in the Arabidopsis root mycobiome.</title>
        <authorList>
            <person name="Mesny F."/>
            <person name="Miyauchi S."/>
            <person name="Thiergart T."/>
            <person name="Pickel B."/>
            <person name="Atanasova L."/>
            <person name="Karlsson M."/>
            <person name="Huettel B."/>
            <person name="Barry K.W."/>
            <person name="Haridas S."/>
            <person name="Chen C."/>
            <person name="Bauer D."/>
            <person name="Andreopoulos W."/>
            <person name="Pangilinan J."/>
            <person name="LaButti K."/>
            <person name="Riley R."/>
            <person name="Lipzen A."/>
            <person name="Clum A."/>
            <person name="Drula E."/>
            <person name="Henrissat B."/>
            <person name="Kohler A."/>
            <person name="Grigoriev I.V."/>
            <person name="Martin F.M."/>
            <person name="Hacquard S."/>
        </authorList>
    </citation>
    <scope>NUCLEOTIDE SEQUENCE [LARGE SCALE GENOMIC DNA]</scope>
    <source>
        <strain evidence="3 4">MPI-CAGE-CH-0241</strain>
    </source>
</reference>
<dbReference type="OrthoDB" id="3546279at2759"/>
<protein>
    <submittedName>
        <fullName evidence="3">Fungal Zn binuclear cluster domain-containing protein</fullName>
    </submittedName>
</protein>
<evidence type="ECO:0000259" key="2">
    <source>
        <dbReference type="PROSITE" id="PS50048"/>
    </source>
</evidence>
<dbReference type="SUPFAM" id="SSF57701">
    <property type="entry name" value="Zn2/Cys6 DNA-binding domain"/>
    <property type="match status" value="1"/>
</dbReference>
<name>A0A9P9AMG9_9HYPO</name>
<proteinExistence type="predicted"/>
<dbReference type="InterPro" id="IPR053157">
    <property type="entry name" value="Sterol_Uptake_Regulator"/>
</dbReference>
<dbReference type="GO" id="GO:0001228">
    <property type="term" value="F:DNA-binding transcription activator activity, RNA polymerase II-specific"/>
    <property type="evidence" value="ECO:0007669"/>
    <property type="project" value="TreeGrafter"/>
</dbReference>
<dbReference type="CDD" id="cd00067">
    <property type="entry name" value="GAL4"/>
    <property type="match status" value="1"/>
</dbReference>
<dbReference type="PROSITE" id="PS00463">
    <property type="entry name" value="ZN2_CY6_FUNGAL_1"/>
    <property type="match status" value="1"/>
</dbReference>
<dbReference type="GO" id="GO:0008270">
    <property type="term" value="F:zinc ion binding"/>
    <property type="evidence" value="ECO:0007669"/>
    <property type="project" value="InterPro"/>
</dbReference>
<dbReference type="PANTHER" id="PTHR47784:SF5">
    <property type="entry name" value="STEROL UPTAKE CONTROL PROTEIN 2"/>
    <property type="match status" value="1"/>
</dbReference>
<gene>
    <name evidence="3" type="ORF">B0T10DRAFT_608671</name>
</gene>
<comment type="caution">
    <text evidence="3">The sequence shown here is derived from an EMBL/GenBank/DDBJ whole genome shotgun (WGS) entry which is preliminary data.</text>
</comment>
<organism evidence="3 4">
    <name type="scientific">Thelonectria olida</name>
    <dbReference type="NCBI Taxonomy" id="1576542"/>
    <lineage>
        <taxon>Eukaryota</taxon>
        <taxon>Fungi</taxon>
        <taxon>Dikarya</taxon>
        <taxon>Ascomycota</taxon>
        <taxon>Pezizomycotina</taxon>
        <taxon>Sordariomycetes</taxon>
        <taxon>Hypocreomycetidae</taxon>
        <taxon>Hypocreales</taxon>
        <taxon>Nectriaceae</taxon>
        <taxon>Thelonectria</taxon>
    </lineage>
</organism>
<keyword evidence="4" id="KW-1185">Reference proteome</keyword>
<feature type="domain" description="Zn(2)-C6 fungal-type" evidence="2">
    <location>
        <begin position="14"/>
        <end position="44"/>
    </location>
</feature>
<dbReference type="AlphaFoldDB" id="A0A9P9AMG9"/>
<dbReference type="PANTHER" id="PTHR47784">
    <property type="entry name" value="STEROL UPTAKE CONTROL PROTEIN 2"/>
    <property type="match status" value="1"/>
</dbReference>
<dbReference type="Gene3D" id="4.10.240.10">
    <property type="entry name" value="Zn(2)-C6 fungal-type DNA-binding domain"/>
    <property type="match status" value="1"/>
</dbReference>
<evidence type="ECO:0000313" key="3">
    <source>
        <dbReference type="EMBL" id="KAH6884870.1"/>
    </source>
</evidence>
<dbReference type="InterPro" id="IPR001138">
    <property type="entry name" value="Zn2Cys6_DnaBD"/>
</dbReference>
<dbReference type="SMART" id="SM00066">
    <property type="entry name" value="GAL4"/>
    <property type="match status" value="1"/>
</dbReference>
<sequence length="409" mass="45957">MTRTIRSHNKSRKGCIHCKNRRIKCDEVKPRCSACTRRDDECIYVAPTNRRLNSLTTSSTETILIEGSELAIVRSHQLPSVAASTNKELLHLRLMHHYDTATVNSFANPFQLQGRLLKGLQVDVPLLAFEHPFLLNTVLLVAMIHIASTSPPSVSMVDLTTHRNQVICALRKEVEAVSEKNLRAIRMSSLLLGATSLAADRVTGHSGIWLTNFLAMIIGSRGFMERHKAGNQPKNGTNQMELAVATGKFSHPAISSSMPLSLEKVLQAEQDDTDWEYLDELHQAASGIAKLFESLGQPHTRLSIVFQLKSWPFFCVSNRFVHLARQERPRALIIMAYYLAFLRYFPATWLYDGVARRDMEKIANTLGPEWHEFLSIPMTAVLLDEDSLTEFLVSQVPTKSRAEPVSTSH</sequence>
<evidence type="ECO:0000256" key="1">
    <source>
        <dbReference type="ARBA" id="ARBA00023242"/>
    </source>
</evidence>
<dbReference type="InterPro" id="IPR036864">
    <property type="entry name" value="Zn2-C6_fun-type_DNA-bd_sf"/>
</dbReference>
<dbReference type="Proteomes" id="UP000777438">
    <property type="component" value="Unassembled WGS sequence"/>
</dbReference>
<dbReference type="EMBL" id="JAGPYM010000019">
    <property type="protein sequence ID" value="KAH6884870.1"/>
    <property type="molecule type" value="Genomic_DNA"/>
</dbReference>
<evidence type="ECO:0000313" key="4">
    <source>
        <dbReference type="Proteomes" id="UP000777438"/>
    </source>
</evidence>